<evidence type="ECO:0000313" key="3">
    <source>
        <dbReference type="Proteomes" id="UP000574390"/>
    </source>
</evidence>
<comment type="caution">
    <text evidence="2">The sequence shown here is derived from an EMBL/GenBank/DDBJ whole genome shotgun (WGS) entry which is preliminary data.</text>
</comment>
<accession>A0A7J6R569</accession>
<proteinExistence type="predicted"/>
<feature type="region of interest" description="Disordered" evidence="1">
    <location>
        <begin position="41"/>
        <end position="150"/>
    </location>
</feature>
<sequence length="150" mass="15709">TYISGSERWKNTIGNYGFETLEYVKYSTIGRSAKLAVRATDDMGPSDFDDAPQLEQYSSSVGKSKKFDESGEELRSIESPSGSESSGGGGIPDLLGIDGEDDDAADSATQVRMRSGGLASATGVVPRLQPPPAGPSSRPSNNDGDDGQLL</sequence>
<gene>
    <name evidence="2" type="primary">SORL1_1</name>
    <name evidence="2" type="ORF">FOZ62_003070</name>
</gene>
<organism evidence="2 3">
    <name type="scientific">Perkinsus olseni</name>
    <name type="common">Perkinsus atlanticus</name>
    <dbReference type="NCBI Taxonomy" id="32597"/>
    <lineage>
        <taxon>Eukaryota</taxon>
        <taxon>Sar</taxon>
        <taxon>Alveolata</taxon>
        <taxon>Perkinsozoa</taxon>
        <taxon>Perkinsea</taxon>
        <taxon>Perkinsida</taxon>
        <taxon>Perkinsidae</taxon>
        <taxon>Perkinsus</taxon>
    </lineage>
</organism>
<evidence type="ECO:0000256" key="1">
    <source>
        <dbReference type="SAM" id="MobiDB-lite"/>
    </source>
</evidence>
<feature type="non-terminal residue" evidence="2">
    <location>
        <position position="1"/>
    </location>
</feature>
<protein>
    <submittedName>
        <fullName evidence="2">Sorl1p</fullName>
    </submittedName>
</protein>
<feature type="compositionally biased region" description="Basic and acidic residues" evidence="1">
    <location>
        <begin position="65"/>
        <end position="76"/>
    </location>
</feature>
<evidence type="ECO:0000313" key="2">
    <source>
        <dbReference type="EMBL" id="KAF4715798.1"/>
    </source>
</evidence>
<dbReference type="EMBL" id="JABANM010024699">
    <property type="protein sequence ID" value="KAF4715798.1"/>
    <property type="molecule type" value="Genomic_DNA"/>
</dbReference>
<name>A0A7J6R569_PEROL</name>
<reference evidence="2 3" key="1">
    <citation type="submission" date="2020-04" db="EMBL/GenBank/DDBJ databases">
        <title>Perkinsus olseni comparative genomics.</title>
        <authorList>
            <person name="Bogema D.R."/>
        </authorList>
    </citation>
    <scope>NUCLEOTIDE SEQUENCE [LARGE SCALE GENOMIC DNA]</scope>
    <source>
        <strain evidence="2">ATCC PRA-205</strain>
    </source>
</reference>
<dbReference type="AlphaFoldDB" id="A0A7J6R569"/>
<dbReference type="Proteomes" id="UP000574390">
    <property type="component" value="Unassembled WGS sequence"/>
</dbReference>